<dbReference type="OrthoDB" id="9813321at2"/>
<evidence type="ECO:0000256" key="1">
    <source>
        <dbReference type="SAM" id="MobiDB-lite"/>
    </source>
</evidence>
<dbReference type="EMBL" id="RQXX01000006">
    <property type="protein sequence ID" value="RVV97048.1"/>
    <property type="molecule type" value="Genomic_DNA"/>
</dbReference>
<keyword evidence="4" id="KW-1185">Reference proteome</keyword>
<sequence>MPIYDYACPDCGPFEAFAPMSAFAEPCICPVCATQAPRQILTAPRIANMDGARRNAHATNERSADSPKRLSSHGPNCGCCGGGRKKPSRTIHRPDGSKSLAGTRPWMISH</sequence>
<comment type="caution">
    <text evidence="3">The sequence shown here is derived from an EMBL/GenBank/DDBJ whole genome shotgun (WGS) entry which is preliminary data.</text>
</comment>
<accession>A0A438AEF4</accession>
<name>A0A438AEF4_9RHOB</name>
<dbReference type="SMART" id="SM00834">
    <property type="entry name" value="CxxC_CXXC_SSSS"/>
    <property type="match status" value="1"/>
</dbReference>
<dbReference type="Proteomes" id="UP000285908">
    <property type="component" value="Unassembled WGS sequence"/>
</dbReference>
<evidence type="ECO:0000259" key="2">
    <source>
        <dbReference type="SMART" id="SM00834"/>
    </source>
</evidence>
<protein>
    <submittedName>
        <fullName evidence="3">Zinc ribbon domain-containing protein</fullName>
    </submittedName>
</protein>
<dbReference type="AlphaFoldDB" id="A0A438AEF4"/>
<proteinExistence type="predicted"/>
<evidence type="ECO:0000313" key="4">
    <source>
        <dbReference type="Proteomes" id="UP000285908"/>
    </source>
</evidence>
<gene>
    <name evidence="3" type="ORF">EKE94_15405</name>
</gene>
<feature type="domain" description="Putative regulatory protein FmdB zinc ribbon" evidence="2">
    <location>
        <begin position="1"/>
        <end position="41"/>
    </location>
</feature>
<dbReference type="RefSeq" id="WP_127907524.1">
    <property type="nucleotide sequence ID" value="NZ_RQXX01000006.1"/>
</dbReference>
<dbReference type="NCBIfam" id="TIGR02605">
    <property type="entry name" value="CxxC_CxxC_SSSS"/>
    <property type="match status" value="1"/>
</dbReference>
<feature type="region of interest" description="Disordered" evidence="1">
    <location>
        <begin position="51"/>
        <end position="110"/>
    </location>
</feature>
<organism evidence="3 4">
    <name type="scientific">Mesobaculum littorinae</name>
    <dbReference type="NCBI Taxonomy" id="2486419"/>
    <lineage>
        <taxon>Bacteria</taxon>
        <taxon>Pseudomonadati</taxon>
        <taxon>Pseudomonadota</taxon>
        <taxon>Alphaproteobacteria</taxon>
        <taxon>Rhodobacterales</taxon>
        <taxon>Roseobacteraceae</taxon>
        <taxon>Mesobaculum</taxon>
    </lineage>
</organism>
<evidence type="ECO:0000313" key="3">
    <source>
        <dbReference type="EMBL" id="RVV97048.1"/>
    </source>
</evidence>
<dbReference type="Pfam" id="PF09723">
    <property type="entry name" value="Zn_ribbon_8"/>
    <property type="match status" value="1"/>
</dbReference>
<reference evidence="3 4" key="1">
    <citation type="submission" date="2018-11" db="EMBL/GenBank/DDBJ databases">
        <title>Mesobaculum littorinae gen. nov., sp. nov., isolated from Littorina scabra that represents a novel genus of the order Rhodobacteraceae.</title>
        <authorList>
            <person name="Li F."/>
        </authorList>
    </citation>
    <scope>NUCLEOTIDE SEQUENCE [LARGE SCALE GENOMIC DNA]</scope>
    <source>
        <strain evidence="3 4">M0103</strain>
    </source>
</reference>
<feature type="compositionally biased region" description="Basic and acidic residues" evidence="1">
    <location>
        <begin position="59"/>
        <end position="68"/>
    </location>
</feature>
<dbReference type="InterPro" id="IPR013429">
    <property type="entry name" value="Regulatory_FmdB_Zinc_ribbon"/>
</dbReference>